<dbReference type="InterPro" id="IPR012675">
    <property type="entry name" value="Beta-grasp_dom_sf"/>
</dbReference>
<sequence length="65" mass="7045">MRIVINQEPRELPDGLTLAEAVALLEVSSPFAVAVNQNFVPRTQYAQTPLQEGDQLEILTPVVGG</sequence>
<accession>A0ABT0CB89</accession>
<dbReference type="PANTHER" id="PTHR34472:SF1">
    <property type="entry name" value="SULFUR CARRIER PROTEIN THIS"/>
    <property type="match status" value="1"/>
</dbReference>
<evidence type="ECO:0000313" key="2">
    <source>
        <dbReference type="Proteomes" id="UP000830835"/>
    </source>
</evidence>
<dbReference type="CDD" id="cd00565">
    <property type="entry name" value="Ubl_ThiS"/>
    <property type="match status" value="1"/>
</dbReference>
<proteinExistence type="predicted"/>
<dbReference type="InterPro" id="IPR010035">
    <property type="entry name" value="Thi_S"/>
</dbReference>
<dbReference type="Proteomes" id="UP000830835">
    <property type="component" value="Unassembled WGS sequence"/>
</dbReference>
<protein>
    <submittedName>
        <fullName evidence="1">Sulfur carrier protein ThiS</fullName>
    </submittedName>
</protein>
<dbReference type="EMBL" id="JAFIRA010000020">
    <property type="protein sequence ID" value="MCJ2543053.1"/>
    <property type="molecule type" value="Genomic_DNA"/>
</dbReference>
<dbReference type="PANTHER" id="PTHR34472">
    <property type="entry name" value="SULFUR CARRIER PROTEIN THIS"/>
    <property type="match status" value="1"/>
</dbReference>
<evidence type="ECO:0000313" key="1">
    <source>
        <dbReference type="EMBL" id="MCJ2543053.1"/>
    </source>
</evidence>
<dbReference type="Pfam" id="PF02597">
    <property type="entry name" value="ThiS"/>
    <property type="match status" value="1"/>
</dbReference>
<reference evidence="1" key="1">
    <citation type="submission" date="2021-02" db="EMBL/GenBank/DDBJ databases">
        <title>The CRISPR/cas machinery reduction and long-range gene transfer in the hot spring cyanobacterium Synechococcus.</title>
        <authorList>
            <person name="Dvorak P."/>
            <person name="Jahodarova E."/>
            <person name="Hasler P."/>
            <person name="Poulickova A."/>
        </authorList>
    </citation>
    <scope>NUCLEOTIDE SEQUENCE</scope>
    <source>
        <strain evidence="1">Rupite</strain>
    </source>
</reference>
<dbReference type="RefSeq" id="WP_244350330.1">
    <property type="nucleotide sequence ID" value="NZ_JAFIRA010000020.1"/>
</dbReference>
<dbReference type="InterPro" id="IPR016155">
    <property type="entry name" value="Mopterin_synth/thiamin_S_b"/>
</dbReference>
<gene>
    <name evidence="1" type="primary">thiS</name>
    <name evidence="1" type="ORF">JX360_09065</name>
</gene>
<dbReference type="SUPFAM" id="SSF54285">
    <property type="entry name" value="MoaD/ThiS"/>
    <property type="match status" value="1"/>
</dbReference>
<name>A0ABT0CB89_THEVL</name>
<organism evidence="1 2">
    <name type="scientific">Thermostichus vulcanus str. 'Rupite'</name>
    <dbReference type="NCBI Taxonomy" id="2813851"/>
    <lineage>
        <taxon>Bacteria</taxon>
        <taxon>Bacillati</taxon>
        <taxon>Cyanobacteriota</taxon>
        <taxon>Cyanophyceae</taxon>
        <taxon>Thermostichales</taxon>
        <taxon>Thermostichaceae</taxon>
        <taxon>Thermostichus</taxon>
    </lineage>
</organism>
<dbReference type="Gene3D" id="3.10.20.30">
    <property type="match status" value="1"/>
</dbReference>
<dbReference type="NCBIfam" id="TIGR01683">
    <property type="entry name" value="thiS"/>
    <property type="match status" value="1"/>
</dbReference>
<keyword evidence="2" id="KW-1185">Reference proteome</keyword>
<dbReference type="InterPro" id="IPR003749">
    <property type="entry name" value="ThiS/MoaD-like"/>
</dbReference>
<comment type="caution">
    <text evidence="1">The sequence shown here is derived from an EMBL/GenBank/DDBJ whole genome shotgun (WGS) entry which is preliminary data.</text>
</comment>